<organism evidence="1">
    <name type="scientific">marine sediment metagenome</name>
    <dbReference type="NCBI Taxonomy" id="412755"/>
    <lineage>
        <taxon>unclassified sequences</taxon>
        <taxon>metagenomes</taxon>
        <taxon>ecological metagenomes</taxon>
    </lineage>
</organism>
<gene>
    <name evidence="1" type="ORF">LCGC14_2624530</name>
</gene>
<name>A0A0F8XZL4_9ZZZZ</name>
<sequence length="67" mass="7922">MPNTINKTISLTIKSNDNLEELTNKSHFGYSVLFRAFIKYFKDNPKEFENIGDYIEEIWFSVIREGD</sequence>
<evidence type="ECO:0000313" key="1">
    <source>
        <dbReference type="EMBL" id="KKK41571.1"/>
    </source>
</evidence>
<protein>
    <submittedName>
        <fullName evidence="1">Uncharacterized protein</fullName>
    </submittedName>
</protein>
<proteinExistence type="predicted"/>
<dbReference type="AlphaFoldDB" id="A0A0F8XZL4"/>
<accession>A0A0F8XZL4</accession>
<comment type="caution">
    <text evidence="1">The sequence shown here is derived from an EMBL/GenBank/DDBJ whole genome shotgun (WGS) entry which is preliminary data.</text>
</comment>
<dbReference type="EMBL" id="LAZR01070389">
    <property type="protein sequence ID" value="KKK41571.1"/>
    <property type="molecule type" value="Genomic_DNA"/>
</dbReference>
<reference evidence="1" key="1">
    <citation type="journal article" date="2015" name="Nature">
        <title>Complex archaea that bridge the gap between prokaryotes and eukaryotes.</title>
        <authorList>
            <person name="Spang A."/>
            <person name="Saw J.H."/>
            <person name="Jorgensen S.L."/>
            <person name="Zaremba-Niedzwiedzka K."/>
            <person name="Martijn J."/>
            <person name="Lind A.E."/>
            <person name="van Eijk R."/>
            <person name="Schleper C."/>
            <person name="Guy L."/>
            <person name="Ettema T.J."/>
        </authorList>
    </citation>
    <scope>NUCLEOTIDE SEQUENCE</scope>
</reference>